<proteinExistence type="predicted"/>
<dbReference type="Proteomes" id="UP000717328">
    <property type="component" value="Unassembled WGS sequence"/>
</dbReference>
<gene>
    <name evidence="2" type="ORF">H0H81_011787</name>
</gene>
<protein>
    <submittedName>
        <fullName evidence="2">Uncharacterized protein</fullName>
    </submittedName>
</protein>
<organism evidence="2 3">
    <name type="scientific">Sphagnurus paluster</name>
    <dbReference type="NCBI Taxonomy" id="117069"/>
    <lineage>
        <taxon>Eukaryota</taxon>
        <taxon>Fungi</taxon>
        <taxon>Dikarya</taxon>
        <taxon>Basidiomycota</taxon>
        <taxon>Agaricomycotina</taxon>
        <taxon>Agaricomycetes</taxon>
        <taxon>Agaricomycetidae</taxon>
        <taxon>Agaricales</taxon>
        <taxon>Tricholomatineae</taxon>
        <taxon>Lyophyllaceae</taxon>
        <taxon>Sphagnurus</taxon>
    </lineage>
</organism>
<keyword evidence="3" id="KW-1185">Reference proteome</keyword>
<reference evidence="2" key="2">
    <citation type="submission" date="2021-10" db="EMBL/GenBank/DDBJ databases">
        <title>Phylogenomics reveals ancestral predisposition of the termite-cultivated fungus Termitomyces towards a domesticated lifestyle.</title>
        <authorList>
            <person name="Auxier B."/>
            <person name="Grum-Grzhimaylo A."/>
            <person name="Cardenas M.E."/>
            <person name="Lodge J.D."/>
            <person name="Laessoe T."/>
            <person name="Pedersen O."/>
            <person name="Smith M.E."/>
            <person name="Kuyper T.W."/>
            <person name="Franco-Molano E.A."/>
            <person name="Baroni T.J."/>
            <person name="Aanen D.K."/>
        </authorList>
    </citation>
    <scope>NUCLEOTIDE SEQUENCE</scope>
    <source>
        <strain evidence="2">D49</strain>
    </source>
</reference>
<evidence type="ECO:0000313" key="2">
    <source>
        <dbReference type="EMBL" id="KAG5650569.1"/>
    </source>
</evidence>
<dbReference type="EMBL" id="JABCKI010000414">
    <property type="protein sequence ID" value="KAG5650569.1"/>
    <property type="molecule type" value="Genomic_DNA"/>
</dbReference>
<dbReference type="AlphaFoldDB" id="A0A9P7GIX6"/>
<sequence length="131" mass="13850">MPAGGSPQPMSVDPDGSTSSRIREAVLQRPNSALPTTSGGSTHPKPRSYMEASTKPWNDLSKSLLRAGDQFKSNNPFGEVIAANTDSADLQGLYQSLKLLTAIVVEVARTRDIILAPPQAATPPPTPELAQ</sequence>
<evidence type="ECO:0000313" key="3">
    <source>
        <dbReference type="Proteomes" id="UP000717328"/>
    </source>
</evidence>
<reference evidence="2" key="1">
    <citation type="submission" date="2021-02" db="EMBL/GenBank/DDBJ databases">
        <authorList>
            <person name="Nieuwenhuis M."/>
            <person name="Van De Peppel L.J.J."/>
        </authorList>
    </citation>
    <scope>NUCLEOTIDE SEQUENCE</scope>
    <source>
        <strain evidence="2">D49</strain>
    </source>
</reference>
<feature type="region of interest" description="Disordered" evidence="1">
    <location>
        <begin position="1"/>
        <end position="55"/>
    </location>
</feature>
<name>A0A9P7GIX6_9AGAR</name>
<comment type="caution">
    <text evidence="2">The sequence shown here is derived from an EMBL/GenBank/DDBJ whole genome shotgun (WGS) entry which is preliminary data.</text>
</comment>
<feature type="compositionally biased region" description="Polar residues" evidence="1">
    <location>
        <begin position="29"/>
        <end position="41"/>
    </location>
</feature>
<evidence type="ECO:0000256" key="1">
    <source>
        <dbReference type="SAM" id="MobiDB-lite"/>
    </source>
</evidence>
<accession>A0A9P7GIX6</accession>
<feature type="non-terminal residue" evidence="2">
    <location>
        <position position="131"/>
    </location>
</feature>